<dbReference type="PANTHER" id="PTHR48022:SF8">
    <property type="entry name" value="MAJOR FACILITATOR SUPERFAMILY (MFS) PROFILE DOMAIN-CONTAINING PROTEIN-RELATED"/>
    <property type="match status" value="1"/>
</dbReference>
<dbReference type="Gene3D" id="1.20.1250.20">
    <property type="entry name" value="MFS general substrate transporter like domains"/>
    <property type="match status" value="1"/>
</dbReference>
<dbReference type="KEGG" id="tasa:A1Q1_05002"/>
<dbReference type="Pfam" id="PF00083">
    <property type="entry name" value="Sugar_tr"/>
    <property type="match status" value="1"/>
</dbReference>
<dbReference type="FunFam" id="1.20.1250.20:FF:000313">
    <property type="entry name" value="MFS quinate transporter"/>
    <property type="match status" value="1"/>
</dbReference>
<evidence type="ECO:0000256" key="4">
    <source>
        <dbReference type="ARBA" id="ARBA00022692"/>
    </source>
</evidence>
<comment type="caution">
    <text evidence="11">The sequence shown here is derived from an EMBL/GenBank/DDBJ whole genome shotgun (WGS) entry which is preliminary data.</text>
</comment>
<dbReference type="GeneID" id="25988514"/>
<dbReference type="PROSITE" id="PS00216">
    <property type="entry name" value="SUGAR_TRANSPORT_1"/>
    <property type="match status" value="1"/>
</dbReference>
<feature type="transmembrane region" description="Helical" evidence="9">
    <location>
        <begin position="334"/>
        <end position="354"/>
    </location>
</feature>
<comment type="similarity">
    <text evidence="2 8">Belongs to the major facilitator superfamily. Sugar transporter (TC 2.A.1.1) family.</text>
</comment>
<evidence type="ECO:0000313" key="11">
    <source>
        <dbReference type="EMBL" id="EJT46355.1"/>
    </source>
</evidence>
<dbReference type="AlphaFoldDB" id="J4U7N1"/>
<evidence type="ECO:0000256" key="2">
    <source>
        <dbReference type="ARBA" id="ARBA00010992"/>
    </source>
</evidence>
<organism evidence="11 12">
    <name type="scientific">Trichosporon asahii var. asahii (strain ATCC 90039 / CBS 2479 / JCM 2466 / KCTC 7840 / NBRC 103889/ NCYC 2677 / UAMH 7654)</name>
    <name type="common">Yeast</name>
    <dbReference type="NCBI Taxonomy" id="1186058"/>
    <lineage>
        <taxon>Eukaryota</taxon>
        <taxon>Fungi</taxon>
        <taxon>Dikarya</taxon>
        <taxon>Basidiomycota</taxon>
        <taxon>Agaricomycotina</taxon>
        <taxon>Tremellomycetes</taxon>
        <taxon>Trichosporonales</taxon>
        <taxon>Trichosporonaceae</taxon>
        <taxon>Trichosporon</taxon>
    </lineage>
</organism>
<dbReference type="VEuPathDB" id="FungiDB:A1Q1_05002"/>
<evidence type="ECO:0000256" key="8">
    <source>
        <dbReference type="RuleBase" id="RU003346"/>
    </source>
</evidence>
<feature type="transmembrane region" description="Helical" evidence="9">
    <location>
        <begin position="134"/>
        <end position="154"/>
    </location>
</feature>
<dbReference type="PRINTS" id="PR00171">
    <property type="entry name" value="SUGRTRNSPORT"/>
</dbReference>
<dbReference type="PANTHER" id="PTHR48022">
    <property type="entry name" value="PLASTIDIC GLUCOSE TRANSPORTER 4"/>
    <property type="match status" value="1"/>
</dbReference>
<name>J4U7N1_TRIAS</name>
<evidence type="ECO:0000256" key="9">
    <source>
        <dbReference type="SAM" id="Phobius"/>
    </source>
</evidence>
<dbReference type="SUPFAM" id="SSF103473">
    <property type="entry name" value="MFS general substrate transporter"/>
    <property type="match status" value="1"/>
</dbReference>
<feature type="transmembrane region" description="Helical" evidence="9">
    <location>
        <begin position="110"/>
        <end position="128"/>
    </location>
</feature>
<evidence type="ECO:0000313" key="12">
    <source>
        <dbReference type="Proteomes" id="UP000002748"/>
    </source>
</evidence>
<comment type="catalytic activity">
    <reaction evidence="7">
        <text>myo-inositol(out) + H(+)(out) = myo-inositol(in) + H(+)(in)</text>
        <dbReference type="Rhea" id="RHEA:60364"/>
        <dbReference type="ChEBI" id="CHEBI:15378"/>
        <dbReference type="ChEBI" id="CHEBI:17268"/>
    </reaction>
</comment>
<sequence>MAGGVKKPVNVFRLGKLGEPKGVFNWRLWFAVLSFGLLGAARGIDEGLISGSFESPAFKNLINFDQYSKVEQANIKGNVSSMVLIGSVPGSLFAFLICDRIGRLWATRQLCMWWALGIAIFMGCRGSLSAVYAGRFIAGFGIGQTPVVGPIYLAEISPSSVRGLCTCIFTGMVYFGVNLAYWSNFGASKTWTVEPQRWLVPTSLHLMFATLIFLLSWFQVESPRYLIKRGKTEKATKVMCRLRQLSAEHPYIREEIARIQAAHDYEVEATRGMSLWQAIKASLTNKSTLFRLYLVTSCQFLSQWSGTGSITIYAPDFFDLLGIKGQEQGLLVSAVFGCVKLGAALICALFLVDFIGRKRSLLIGITLQSIAMTYIAGFLTSVPKMGVDESYVLPESLKGVSEGAVAMIYLSGFGWALGWNSMQYLLSAELFPLRIRAIGTSWAMALHFANQYGNARAVPNLLLPTSHGGITPCGTFWSFAAITIIGGIWVWFFVPETAGRSLEDMDKLFELPWYKIGRYGNKAADDADAAEEDDIDDDKLEKEKAEVEYYEHANQKPTIA</sequence>
<feature type="transmembrane region" description="Helical" evidence="9">
    <location>
        <begin position="469"/>
        <end position="494"/>
    </location>
</feature>
<dbReference type="InterPro" id="IPR050360">
    <property type="entry name" value="MFS_Sugar_Transporters"/>
</dbReference>
<gene>
    <name evidence="11" type="ORF">A1Q1_05002</name>
</gene>
<evidence type="ECO:0000256" key="6">
    <source>
        <dbReference type="ARBA" id="ARBA00023136"/>
    </source>
</evidence>
<proteinExistence type="inferred from homology"/>
<dbReference type="EMBL" id="ALBS01000295">
    <property type="protein sequence ID" value="EJT46355.1"/>
    <property type="molecule type" value="Genomic_DNA"/>
</dbReference>
<keyword evidence="3 8" id="KW-0813">Transport</keyword>
<keyword evidence="4 9" id="KW-0812">Transmembrane</keyword>
<reference evidence="11 12" key="1">
    <citation type="journal article" date="2012" name="Eukaryot. Cell">
        <title>Draft genome sequence of CBS 2479, the standard type strain of Trichosporon asahii.</title>
        <authorList>
            <person name="Yang R.Y."/>
            <person name="Li H.T."/>
            <person name="Zhu H."/>
            <person name="Zhou G.P."/>
            <person name="Wang M."/>
            <person name="Wang L."/>
        </authorList>
    </citation>
    <scope>NUCLEOTIDE SEQUENCE [LARGE SCALE GENOMIC DNA]</scope>
    <source>
        <strain evidence="12">ATCC 90039 / CBS 2479 / JCM 2466 / KCTC 7840 / NCYC 2677 / UAMH 7654</strain>
    </source>
</reference>
<keyword evidence="6 9" id="KW-0472">Membrane</keyword>
<feature type="transmembrane region" description="Helical" evidence="9">
    <location>
        <begin position="161"/>
        <end position="182"/>
    </location>
</feature>
<dbReference type="InterPro" id="IPR036259">
    <property type="entry name" value="MFS_trans_sf"/>
</dbReference>
<feature type="transmembrane region" description="Helical" evidence="9">
    <location>
        <begin position="202"/>
        <end position="220"/>
    </location>
</feature>
<dbReference type="PROSITE" id="PS00217">
    <property type="entry name" value="SUGAR_TRANSPORT_2"/>
    <property type="match status" value="1"/>
</dbReference>
<dbReference type="InterPro" id="IPR005829">
    <property type="entry name" value="Sugar_transporter_CS"/>
</dbReference>
<feature type="domain" description="Major facilitator superfamily (MFS) profile" evidence="10">
    <location>
        <begin position="31"/>
        <end position="498"/>
    </location>
</feature>
<dbReference type="Proteomes" id="UP000002748">
    <property type="component" value="Unassembled WGS sequence"/>
</dbReference>
<accession>J4U7N1</accession>
<feature type="transmembrane region" description="Helical" evidence="9">
    <location>
        <begin position="292"/>
        <end position="314"/>
    </location>
</feature>
<keyword evidence="5 9" id="KW-1133">Transmembrane helix</keyword>
<dbReference type="OrthoDB" id="508119at2759"/>
<evidence type="ECO:0000259" key="10">
    <source>
        <dbReference type="PROSITE" id="PS50850"/>
    </source>
</evidence>
<dbReference type="InterPro" id="IPR020846">
    <property type="entry name" value="MFS_dom"/>
</dbReference>
<dbReference type="InterPro" id="IPR003663">
    <property type="entry name" value="Sugar/inositol_transpt"/>
</dbReference>
<evidence type="ECO:0000256" key="5">
    <source>
        <dbReference type="ARBA" id="ARBA00022989"/>
    </source>
</evidence>
<evidence type="ECO:0000256" key="1">
    <source>
        <dbReference type="ARBA" id="ARBA00004141"/>
    </source>
</evidence>
<evidence type="ECO:0000256" key="7">
    <source>
        <dbReference type="ARBA" id="ARBA00049119"/>
    </source>
</evidence>
<dbReference type="PROSITE" id="PS50850">
    <property type="entry name" value="MFS"/>
    <property type="match status" value="1"/>
</dbReference>
<feature type="transmembrane region" description="Helical" evidence="9">
    <location>
        <begin position="26"/>
        <end position="44"/>
    </location>
</feature>
<protein>
    <submittedName>
        <fullName evidence="11">Quinate permease</fullName>
    </submittedName>
</protein>
<evidence type="ECO:0000256" key="3">
    <source>
        <dbReference type="ARBA" id="ARBA00022448"/>
    </source>
</evidence>
<feature type="transmembrane region" description="Helical" evidence="9">
    <location>
        <begin position="361"/>
        <end position="380"/>
    </location>
</feature>
<dbReference type="GO" id="GO:0005351">
    <property type="term" value="F:carbohydrate:proton symporter activity"/>
    <property type="evidence" value="ECO:0007669"/>
    <property type="project" value="TreeGrafter"/>
</dbReference>
<comment type="subcellular location">
    <subcellularLocation>
        <location evidence="1">Membrane</location>
        <topology evidence="1">Multi-pass membrane protein</topology>
    </subcellularLocation>
</comment>
<dbReference type="HOGENOM" id="CLU_001265_30_12_1"/>
<dbReference type="GO" id="GO:0016020">
    <property type="term" value="C:membrane"/>
    <property type="evidence" value="ECO:0007669"/>
    <property type="project" value="UniProtKB-SubCell"/>
</dbReference>
<dbReference type="InterPro" id="IPR005828">
    <property type="entry name" value="MFS_sugar_transport-like"/>
</dbReference>
<dbReference type="NCBIfam" id="TIGR00879">
    <property type="entry name" value="SP"/>
    <property type="match status" value="1"/>
</dbReference>
<dbReference type="RefSeq" id="XP_014177284.1">
    <property type="nucleotide sequence ID" value="XM_014321809.1"/>
</dbReference>
<feature type="transmembrane region" description="Helical" evidence="9">
    <location>
        <begin position="79"/>
        <end position="98"/>
    </location>
</feature>